<keyword evidence="5 6" id="KW-0472">Membrane</keyword>
<evidence type="ECO:0000313" key="8">
    <source>
        <dbReference type="Proteomes" id="UP001595797"/>
    </source>
</evidence>
<evidence type="ECO:0000256" key="2">
    <source>
        <dbReference type="ARBA" id="ARBA00007524"/>
    </source>
</evidence>
<feature type="transmembrane region" description="Helical" evidence="6">
    <location>
        <begin position="119"/>
        <end position="140"/>
    </location>
</feature>
<dbReference type="InterPro" id="IPR038330">
    <property type="entry name" value="TspO/MBR-related_sf"/>
</dbReference>
<keyword evidence="4 6" id="KW-1133">Transmembrane helix</keyword>
<dbReference type="InterPro" id="IPR004307">
    <property type="entry name" value="TspO_MBR"/>
</dbReference>
<evidence type="ECO:0000256" key="3">
    <source>
        <dbReference type="ARBA" id="ARBA00022692"/>
    </source>
</evidence>
<keyword evidence="3 6" id="KW-0812">Transmembrane</keyword>
<dbReference type="Gene3D" id="1.20.1260.100">
    <property type="entry name" value="TspO/MBR protein"/>
    <property type="match status" value="1"/>
</dbReference>
<gene>
    <name evidence="7" type="ORF">ACFPCS_15780</name>
</gene>
<evidence type="ECO:0000313" key="7">
    <source>
        <dbReference type="EMBL" id="MFC4905030.1"/>
    </source>
</evidence>
<dbReference type="EMBL" id="JBHSIW010000024">
    <property type="protein sequence ID" value="MFC4905030.1"/>
    <property type="molecule type" value="Genomic_DNA"/>
</dbReference>
<evidence type="ECO:0000256" key="4">
    <source>
        <dbReference type="ARBA" id="ARBA00022989"/>
    </source>
</evidence>
<keyword evidence="8" id="KW-1185">Reference proteome</keyword>
<comment type="caution">
    <text evidence="7">The sequence shown here is derived from an EMBL/GenBank/DDBJ whole genome shotgun (WGS) entry which is preliminary data.</text>
</comment>
<comment type="subcellular location">
    <subcellularLocation>
        <location evidence="1">Membrane</location>
        <topology evidence="1">Multi-pass membrane protein</topology>
    </subcellularLocation>
</comment>
<dbReference type="Proteomes" id="UP001595797">
    <property type="component" value="Unassembled WGS sequence"/>
</dbReference>
<name>A0ABV9TLS1_9MICC</name>
<evidence type="ECO:0000256" key="5">
    <source>
        <dbReference type="ARBA" id="ARBA00023136"/>
    </source>
</evidence>
<evidence type="ECO:0000256" key="6">
    <source>
        <dbReference type="SAM" id="Phobius"/>
    </source>
</evidence>
<feature type="transmembrane region" description="Helical" evidence="6">
    <location>
        <begin position="21"/>
        <end position="41"/>
    </location>
</feature>
<protein>
    <submittedName>
        <fullName evidence="7">TspO/MBR family protein</fullName>
    </submittedName>
</protein>
<organism evidence="7 8">
    <name type="scientific">Kocuria oceani</name>
    <dbReference type="NCBI Taxonomy" id="988827"/>
    <lineage>
        <taxon>Bacteria</taxon>
        <taxon>Bacillati</taxon>
        <taxon>Actinomycetota</taxon>
        <taxon>Actinomycetes</taxon>
        <taxon>Micrococcales</taxon>
        <taxon>Micrococcaceae</taxon>
        <taxon>Kocuria</taxon>
    </lineage>
</organism>
<comment type="similarity">
    <text evidence="2">Belongs to the TspO/BZRP family.</text>
</comment>
<dbReference type="PANTHER" id="PTHR10057:SF0">
    <property type="entry name" value="TRANSLOCATOR PROTEIN"/>
    <property type="match status" value="1"/>
</dbReference>
<evidence type="ECO:0000256" key="1">
    <source>
        <dbReference type="ARBA" id="ARBA00004141"/>
    </source>
</evidence>
<sequence length="183" mass="19448">MTTSTVRSAPTVAAPARRYRWWHAAAVGLAANAVSALPRGFTGDAAFYNDLDTPPGAPPDWLFPPVWAFNNATSLWSNLRIANLAPGVPGRAPALALEGADWVLFASFSALFFGLRSPVLGAAVTVASLGATAGSVMLTARLDRKAAWALSPRLLWLAYASYVATATAARNRDELLGRTRRRP</sequence>
<dbReference type="RefSeq" id="WP_277551358.1">
    <property type="nucleotide sequence ID" value="NZ_JARAMH010000008.1"/>
</dbReference>
<dbReference type="PANTHER" id="PTHR10057">
    <property type="entry name" value="PERIPHERAL-TYPE BENZODIAZEPINE RECEPTOR"/>
    <property type="match status" value="1"/>
</dbReference>
<dbReference type="CDD" id="cd15904">
    <property type="entry name" value="TSPO_MBR"/>
    <property type="match status" value="1"/>
</dbReference>
<proteinExistence type="inferred from homology"/>
<reference evidence="8" key="1">
    <citation type="journal article" date="2019" name="Int. J. Syst. Evol. Microbiol.">
        <title>The Global Catalogue of Microorganisms (GCM) 10K type strain sequencing project: providing services to taxonomists for standard genome sequencing and annotation.</title>
        <authorList>
            <consortium name="The Broad Institute Genomics Platform"/>
            <consortium name="The Broad Institute Genome Sequencing Center for Infectious Disease"/>
            <person name="Wu L."/>
            <person name="Ma J."/>
        </authorList>
    </citation>
    <scope>NUCLEOTIDE SEQUENCE [LARGE SCALE GENOMIC DNA]</scope>
    <source>
        <strain evidence="8">CGMCC 4.6946</strain>
    </source>
</reference>
<dbReference type="Pfam" id="PF03073">
    <property type="entry name" value="TspO_MBR"/>
    <property type="match status" value="1"/>
</dbReference>
<accession>A0ABV9TLS1</accession>